<dbReference type="InterPro" id="IPR036271">
    <property type="entry name" value="Tet_transcr_reg_TetR-rel_C_sf"/>
</dbReference>
<feature type="domain" description="HTH tetR-type" evidence="5">
    <location>
        <begin position="10"/>
        <end position="70"/>
    </location>
</feature>
<dbReference type="Pfam" id="PF16925">
    <property type="entry name" value="TetR_C_13"/>
    <property type="match status" value="1"/>
</dbReference>
<evidence type="ECO:0000313" key="7">
    <source>
        <dbReference type="Proteomes" id="UP000321805"/>
    </source>
</evidence>
<dbReference type="PROSITE" id="PS50977">
    <property type="entry name" value="HTH_TETR_2"/>
    <property type="match status" value="1"/>
</dbReference>
<proteinExistence type="predicted"/>
<evidence type="ECO:0000259" key="5">
    <source>
        <dbReference type="PROSITE" id="PS50977"/>
    </source>
</evidence>
<dbReference type="InterPro" id="IPR009057">
    <property type="entry name" value="Homeodomain-like_sf"/>
</dbReference>
<dbReference type="PANTHER" id="PTHR47506">
    <property type="entry name" value="TRANSCRIPTIONAL REGULATORY PROTEIN"/>
    <property type="match status" value="1"/>
</dbReference>
<dbReference type="OrthoDB" id="326421at2"/>
<dbReference type="InterPro" id="IPR011075">
    <property type="entry name" value="TetR_C"/>
</dbReference>
<accession>A0A5B8UB88</accession>
<feature type="DNA-binding region" description="H-T-H motif" evidence="4">
    <location>
        <begin position="33"/>
        <end position="52"/>
    </location>
</feature>
<gene>
    <name evidence="6" type="ORF">FSW04_24465</name>
</gene>
<dbReference type="GO" id="GO:0003677">
    <property type="term" value="F:DNA binding"/>
    <property type="evidence" value="ECO:0007669"/>
    <property type="project" value="UniProtKB-UniRule"/>
</dbReference>
<dbReference type="PRINTS" id="PR00455">
    <property type="entry name" value="HTHTETR"/>
</dbReference>
<dbReference type="Pfam" id="PF00440">
    <property type="entry name" value="TetR_N"/>
    <property type="match status" value="1"/>
</dbReference>
<dbReference type="Gene3D" id="1.10.357.10">
    <property type="entry name" value="Tetracycline Repressor, domain 2"/>
    <property type="match status" value="1"/>
</dbReference>
<evidence type="ECO:0000256" key="3">
    <source>
        <dbReference type="ARBA" id="ARBA00023163"/>
    </source>
</evidence>
<dbReference type="EMBL" id="CP042430">
    <property type="protein sequence ID" value="QEC50426.1"/>
    <property type="molecule type" value="Genomic_DNA"/>
</dbReference>
<evidence type="ECO:0000256" key="1">
    <source>
        <dbReference type="ARBA" id="ARBA00023015"/>
    </source>
</evidence>
<keyword evidence="7" id="KW-1185">Reference proteome</keyword>
<dbReference type="Proteomes" id="UP000321805">
    <property type="component" value="Chromosome"/>
</dbReference>
<organism evidence="6 7">
    <name type="scientific">Baekduia soli</name>
    <dbReference type="NCBI Taxonomy" id="496014"/>
    <lineage>
        <taxon>Bacteria</taxon>
        <taxon>Bacillati</taxon>
        <taxon>Actinomycetota</taxon>
        <taxon>Thermoleophilia</taxon>
        <taxon>Solirubrobacterales</taxon>
        <taxon>Baekduiaceae</taxon>
        <taxon>Baekduia</taxon>
    </lineage>
</organism>
<evidence type="ECO:0000256" key="4">
    <source>
        <dbReference type="PROSITE-ProRule" id="PRU00335"/>
    </source>
</evidence>
<evidence type="ECO:0000256" key="2">
    <source>
        <dbReference type="ARBA" id="ARBA00023125"/>
    </source>
</evidence>
<dbReference type="InterPro" id="IPR001647">
    <property type="entry name" value="HTH_TetR"/>
</dbReference>
<reference evidence="6 7" key="1">
    <citation type="journal article" date="2018" name="J. Microbiol.">
        <title>Baekduia soli gen. nov., sp. nov., a novel bacterium isolated from the soil of Baekdu Mountain and proposal of a novel family name, Baekduiaceae fam. nov.</title>
        <authorList>
            <person name="An D.S."/>
            <person name="Siddiqi M.Z."/>
            <person name="Kim K.H."/>
            <person name="Yu H.S."/>
            <person name="Im W.T."/>
        </authorList>
    </citation>
    <scope>NUCLEOTIDE SEQUENCE [LARGE SCALE GENOMIC DNA]</scope>
    <source>
        <strain evidence="6 7">BR7-21</strain>
    </source>
</reference>
<sequence length="200" mass="21510">MDEVVVGKGARTRALVLDEAARLATVVGIDGLSVGGLAKATGLSKSGVFAHFGSKQELQLATVERARATFAEEVLRPALRAPRGIERLLAACEAFLSHVERRVFPGGCFFSAAAVDVASWPGPVRDAIAAQRREWLGVLERLVREAQELHELDDADPAQLAFELQALLAAANTTFVLEGDPAVFDRARRAVDRRVSRDAP</sequence>
<keyword evidence="1" id="KW-0805">Transcription regulation</keyword>
<dbReference type="PANTHER" id="PTHR47506:SF6">
    <property type="entry name" value="HTH-TYPE TRANSCRIPTIONAL REPRESSOR NEMR"/>
    <property type="match status" value="1"/>
</dbReference>
<protein>
    <submittedName>
        <fullName evidence="6">TetR/AcrR family transcriptional regulator</fullName>
    </submittedName>
</protein>
<name>A0A5B8UB88_9ACTN</name>
<dbReference type="SUPFAM" id="SSF46689">
    <property type="entry name" value="Homeodomain-like"/>
    <property type="match status" value="1"/>
</dbReference>
<dbReference type="AlphaFoldDB" id="A0A5B8UB88"/>
<keyword evidence="3" id="KW-0804">Transcription</keyword>
<dbReference type="Gene3D" id="1.10.10.60">
    <property type="entry name" value="Homeodomain-like"/>
    <property type="match status" value="1"/>
</dbReference>
<evidence type="ECO:0000313" key="6">
    <source>
        <dbReference type="EMBL" id="QEC50426.1"/>
    </source>
</evidence>
<dbReference type="KEGG" id="bsol:FSW04_24465"/>
<dbReference type="SUPFAM" id="SSF48498">
    <property type="entry name" value="Tetracyclin repressor-like, C-terminal domain"/>
    <property type="match status" value="1"/>
</dbReference>
<keyword evidence="2 4" id="KW-0238">DNA-binding</keyword>